<evidence type="ECO:0000256" key="1">
    <source>
        <dbReference type="SAM" id="MobiDB-lite"/>
    </source>
</evidence>
<dbReference type="Proteomes" id="UP001139012">
    <property type="component" value="Unassembled WGS sequence"/>
</dbReference>
<dbReference type="EMBL" id="JAKLTY010000048">
    <property type="protein sequence ID" value="MCG2632763.1"/>
    <property type="molecule type" value="Genomic_DNA"/>
</dbReference>
<organism evidence="2 5">
    <name type="scientific">Bradyrhizobium zhengyangense</name>
    <dbReference type="NCBI Taxonomy" id="2911009"/>
    <lineage>
        <taxon>Bacteria</taxon>
        <taxon>Pseudomonadati</taxon>
        <taxon>Pseudomonadota</taxon>
        <taxon>Alphaproteobacteria</taxon>
        <taxon>Hyphomicrobiales</taxon>
        <taxon>Nitrobacteraceae</taxon>
        <taxon>Bradyrhizobium</taxon>
    </lineage>
</organism>
<evidence type="ECO:0000313" key="4">
    <source>
        <dbReference type="Proteomes" id="UP001139012"/>
    </source>
</evidence>
<gene>
    <name evidence="3" type="ORF">L6637_32845</name>
    <name evidence="2" type="ORF">L6654_39895</name>
</gene>
<name>A0A9X1RJY1_9BRAD</name>
<evidence type="ECO:0000313" key="3">
    <source>
        <dbReference type="EMBL" id="MCG2671744.1"/>
    </source>
</evidence>
<dbReference type="EMBL" id="JAKLUA010000015">
    <property type="protein sequence ID" value="MCG2671744.1"/>
    <property type="molecule type" value="Genomic_DNA"/>
</dbReference>
<comment type="caution">
    <text evidence="2">The sequence shown here is derived from an EMBL/GenBank/DDBJ whole genome shotgun (WGS) entry which is preliminary data.</text>
</comment>
<keyword evidence="4" id="KW-1185">Reference proteome</keyword>
<proteinExistence type="predicted"/>
<evidence type="ECO:0000313" key="5">
    <source>
        <dbReference type="Proteomes" id="UP001139054"/>
    </source>
</evidence>
<protein>
    <submittedName>
        <fullName evidence="2">Uncharacterized protein</fullName>
    </submittedName>
</protein>
<feature type="region of interest" description="Disordered" evidence="1">
    <location>
        <begin position="1"/>
        <end position="26"/>
    </location>
</feature>
<dbReference type="RefSeq" id="WP_237873141.1">
    <property type="nucleotide sequence ID" value="NZ_JAKLTY010000048.1"/>
</dbReference>
<dbReference type="AlphaFoldDB" id="A0A9X1RJY1"/>
<reference evidence="2" key="1">
    <citation type="submission" date="2022-01" db="EMBL/GenBank/DDBJ databases">
        <title>Genome sequnece data of strain Bradyrhizobium sp. nov.</title>
        <authorList>
            <person name="Zhang J."/>
        </authorList>
    </citation>
    <scope>NUCLEOTIDE SEQUENCE</scope>
    <source>
        <strain evidence="3">WYCCWR 12774</strain>
        <strain evidence="2">WYCCWR 13023</strain>
    </source>
</reference>
<accession>A0A9X1RJY1</accession>
<feature type="compositionally biased region" description="Basic and acidic residues" evidence="1">
    <location>
        <begin position="1"/>
        <end position="19"/>
    </location>
</feature>
<evidence type="ECO:0000313" key="2">
    <source>
        <dbReference type="EMBL" id="MCG2632763.1"/>
    </source>
</evidence>
<dbReference type="Proteomes" id="UP001139054">
    <property type="component" value="Unassembled WGS sequence"/>
</dbReference>
<sequence length="101" mass="11383">MIENLKDRTEPEADVRERQALSAPVTKATRANSAVLVRVHHGNTERYLRLLRTKLMAAERQFVERRLFEEQRAADKLISSSFSTASAQATDGYIPSPNRAA</sequence>